<feature type="region of interest" description="Disordered" evidence="1">
    <location>
        <begin position="61"/>
        <end position="84"/>
    </location>
</feature>
<keyword evidence="3" id="KW-1185">Reference proteome</keyword>
<proteinExistence type="predicted"/>
<dbReference type="EMBL" id="LSRP01000082">
    <property type="protein sequence ID" value="OJF97602.1"/>
    <property type="molecule type" value="Genomic_DNA"/>
</dbReference>
<sequence length="84" mass="9267">MEKKLVKDMNMSLSKSFRKGFLGGILSPGNLFLSPKIQRPAQYDGSVARAWRQVGVALSDATRKEGESIGKTSRNKKRRSNIAA</sequence>
<protein>
    <submittedName>
        <fullName evidence="2">Uncharacterized protein</fullName>
    </submittedName>
</protein>
<gene>
    <name evidence="2" type="ORF">AX760_16715</name>
</gene>
<comment type="caution">
    <text evidence="2">The sequence shown here is derived from an EMBL/GenBank/DDBJ whole genome shotgun (WGS) entry which is preliminary data.</text>
</comment>
<dbReference type="AlphaFoldDB" id="A0A657LSW4"/>
<reference evidence="2 3" key="1">
    <citation type="submission" date="2016-02" db="EMBL/GenBank/DDBJ databases">
        <title>Genome sequencing of a beta-galactosidase producing bacteria Rhizobium sp. 59.</title>
        <authorList>
            <person name="Wang D."/>
            <person name="Kot W."/>
            <person name="Qin Y."/>
            <person name="Hansen L."/>
            <person name="Naqvi K."/>
            <person name="Rensing C."/>
        </authorList>
    </citation>
    <scope>NUCLEOTIDE SEQUENCE [LARGE SCALE GENOMIC DNA]</scope>
    <source>
        <strain evidence="2 3">59</strain>
    </source>
</reference>
<organism evidence="2 3">
    <name type="scientific">Pararhizobium antarcticum</name>
    <dbReference type="NCBI Taxonomy" id="1798805"/>
    <lineage>
        <taxon>Bacteria</taxon>
        <taxon>Pseudomonadati</taxon>
        <taxon>Pseudomonadota</taxon>
        <taxon>Alphaproteobacteria</taxon>
        <taxon>Hyphomicrobiales</taxon>
        <taxon>Rhizobiaceae</taxon>
        <taxon>Rhizobium/Agrobacterium group</taxon>
        <taxon>Pararhizobium</taxon>
    </lineage>
</organism>
<feature type="compositionally biased region" description="Basic residues" evidence="1">
    <location>
        <begin position="73"/>
        <end position="84"/>
    </location>
</feature>
<name>A0A657LSW4_9HYPH</name>
<accession>A0A657LSW4</accession>
<dbReference type="Proteomes" id="UP000182661">
    <property type="component" value="Unassembled WGS sequence"/>
</dbReference>
<dbReference type="RefSeq" id="WP_071832976.1">
    <property type="nucleotide sequence ID" value="NZ_LSRP01000082.1"/>
</dbReference>
<evidence type="ECO:0000313" key="3">
    <source>
        <dbReference type="Proteomes" id="UP000182661"/>
    </source>
</evidence>
<evidence type="ECO:0000313" key="2">
    <source>
        <dbReference type="EMBL" id="OJF97602.1"/>
    </source>
</evidence>
<evidence type="ECO:0000256" key="1">
    <source>
        <dbReference type="SAM" id="MobiDB-lite"/>
    </source>
</evidence>